<organism evidence="1 2">
    <name type="scientific">Pseudohoeflea suaedae</name>
    <dbReference type="NCBI Taxonomy" id="877384"/>
    <lineage>
        <taxon>Bacteria</taxon>
        <taxon>Pseudomonadati</taxon>
        <taxon>Pseudomonadota</taxon>
        <taxon>Alphaproteobacteria</taxon>
        <taxon>Hyphomicrobiales</taxon>
        <taxon>Rhizobiaceae</taxon>
        <taxon>Pseudohoeflea</taxon>
    </lineage>
</organism>
<dbReference type="PANTHER" id="PTHR30087:SF1">
    <property type="entry name" value="HYPOTHETICAL CYTOSOLIC PROTEIN"/>
    <property type="match status" value="1"/>
</dbReference>
<proteinExistence type="predicted"/>
<dbReference type="Proteomes" id="UP000295131">
    <property type="component" value="Unassembled WGS sequence"/>
</dbReference>
<dbReference type="InterPro" id="IPR007553">
    <property type="entry name" value="2-thiour_desulf"/>
</dbReference>
<dbReference type="PANTHER" id="PTHR30087">
    <property type="entry name" value="INNER MEMBRANE PROTEIN"/>
    <property type="match status" value="1"/>
</dbReference>
<comment type="caution">
    <text evidence="1">The sequence shown here is derived from an EMBL/GenBank/DDBJ whole genome shotgun (WGS) entry which is preliminary data.</text>
</comment>
<reference evidence="1 2" key="1">
    <citation type="journal article" date="2013" name="Int. J. Syst. Evol. Microbiol.">
        <title>Hoeflea suaedae sp. nov., an endophytic bacterium isolated from the root of the halophyte Suaeda maritima.</title>
        <authorList>
            <person name="Chung E.J."/>
            <person name="Park J.A."/>
            <person name="Pramanik P."/>
            <person name="Bibi F."/>
            <person name="Jeon C.O."/>
            <person name="Chung Y.R."/>
        </authorList>
    </citation>
    <scope>NUCLEOTIDE SEQUENCE [LARGE SCALE GENOMIC DNA]</scope>
    <source>
        <strain evidence="1 2">YC6898</strain>
    </source>
</reference>
<name>A0A4R5PJL2_9HYPH</name>
<evidence type="ECO:0000313" key="2">
    <source>
        <dbReference type="Proteomes" id="UP000295131"/>
    </source>
</evidence>
<evidence type="ECO:0000313" key="1">
    <source>
        <dbReference type="EMBL" id="TDH35765.1"/>
    </source>
</evidence>
<dbReference type="OrthoDB" id="495783at2"/>
<gene>
    <name evidence="1" type="ORF">E2A64_10570</name>
</gene>
<dbReference type="EMBL" id="SMSI01000002">
    <property type="protein sequence ID" value="TDH35765.1"/>
    <property type="molecule type" value="Genomic_DNA"/>
</dbReference>
<dbReference type="AlphaFoldDB" id="A0A4R5PJL2"/>
<sequence>MKTQRILVSACLLGHAVRYDGRSKPVSHQLLDRWMAEGRIVMLCPEMAAGLPVPRPPAEIEPGGLAADVLEGRARVMDSTGADVTGDFVAGADIALDLARRTGCRFALLTDGSPSCGSGTVYTGRFDGTRQDGEGVVASRLRGAGIAVFPESRIEELAEMLAGYEVAPEH</sequence>
<dbReference type="RefSeq" id="WP_133284465.1">
    <property type="nucleotide sequence ID" value="NZ_SMSI01000002.1"/>
</dbReference>
<keyword evidence="2" id="KW-1185">Reference proteome</keyword>
<protein>
    <submittedName>
        <fullName evidence="1">DUF523 domain-containing protein</fullName>
    </submittedName>
</protein>
<dbReference type="Pfam" id="PF04463">
    <property type="entry name" value="2-thiour_desulf"/>
    <property type="match status" value="1"/>
</dbReference>
<accession>A0A4R5PJL2</accession>